<dbReference type="Proteomes" id="UP000035352">
    <property type="component" value="Chromosome"/>
</dbReference>
<dbReference type="STRING" id="413882.AAW51_4432"/>
<protein>
    <submittedName>
        <fullName evidence="5">Crp/Fnr family transcriptional regulator</fullName>
    </submittedName>
</protein>
<dbReference type="EMBL" id="CP011371">
    <property type="protein sequence ID" value="AKJ31123.1"/>
    <property type="molecule type" value="Genomic_DNA"/>
</dbReference>
<dbReference type="SUPFAM" id="SSF51206">
    <property type="entry name" value="cAMP-binding domain-like"/>
    <property type="match status" value="1"/>
</dbReference>
<evidence type="ECO:0000256" key="3">
    <source>
        <dbReference type="ARBA" id="ARBA00023163"/>
    </source>
</evidence>
<dbReference type="InterPro" id="IPR036390">
    <property type="entry name" value="WH_DNA-bd_sf"/>
</dbReference>
<dbReference type="InterPro" id="IPR036388">
    <property type="entry name" value="WH-like_DNA-bd_sf"/>
</dbReference>
<dbReference type="SMART" id="SM00100">
    <property type="entry name" value="cNMP"/>
    <property type="match status" value="1"/>
</dbReference>
<gene>
    <name evidence="5" type="ORF">AAW51_4432</name>
</gene>
<evidence type="ECO:0000313" key="5">
    <source>
        <dbReference type="EMBL" id="AKJ31123.1"/>
    </source>
</evidence>
<dbReference type="GO" id="GO:0005829">
    <property type="term" value="C:cytosol"/>
    <property type="evidence" value="ECO:0007669"/>
    <property type="project" value="TreeGrafter"/>
</dbReference>
<sequence>MSLRGLHFAALTPMTRLTDMLRSSGWGRNLTPSEFDRVARDAQEVTVPAGGYVARNGEPAEHWLGILHGLAKMSVTSPEGRTSTLTGARTGAWFGEGSLLKKELRRYDVIAIRDTRVALVPAASFEWLRATSLPFNHYLQNLLNARLGLFIGLLEYDRLLGPDARVARCVASLFNPDLYPEPGPYVDLLQAEVGLLSGVSRQRANVALQRLQQAGLIRIENRGLTVLDLGGLRRFAGGG</sequence>
<dbReference type="InterPro" id="IPR000595">
    <property type="entry name" value="cNMP-bd_dom"/>
</dbReference>
<dbReference type="CDD" id="cd00038">
    <property type="entry name" value="CAP_ED"/>
    <property type="match status" value="1"/>
</dbReference>
<name>A0A0G3BSY8_9BURK</name>
<dbReference type="GO" id="GO:0003677">
    <property type="term" value="F:DNA binding"/>
    <property type="evidence" value="ECO:0007669"/>
    <property type="project" value="UniProtKB-KW"/>
</dbReference>
<dbReference type="Gene3D" id="1.10.10.10">
    <property type="entry name" value="Winged helix-like DNA-binding domain superfamily/Winged helix DNA-binding domain"/>
    <property type="match status" value="1"/>
</dbReference>
<dbReference type="PROSITE" id="PS50042">
    <property type="entry name" value="CNMP_BINDING_3"/>
    <property type="match status" value="1"/>
</dbReference>
<dbReference type="AlphaFoldDB" id="A0A0G3BSY8"/>
<dbReference type="PANTHER" id="PTHR24567">
    <property type="entry name" value="CRP FAMILY TRANSCRIPTIONAL REGULATORY PROTEIN"/>
    <property type="match status" value="1"/>
</dbReference>
<accession>A0A0G3BSY8</accession>
<evidence type="ECO:0000259" key="4">
    <source>
        <dbReference type="PROSITE" id="PS50042"/>
    </source>
</evidence>
<organism evidence="5 6">
    <name type="scientific">Caldimonas brevitalea</name>
    <dbReference type="NCBI Taxonomy" id="413882"/>
    <lineage>
        <taxon>Bacteria</taxon>
        <taxon>Pseudomonadati</taxon>
        <taxon>Pseudomonadota</taxon>
        <taxon>Betaproteobacteria</taxon>
        <taxon>Burkholderiales</taxon>
        <taxon>Sphaerotilaceae</taxon>
        <taxon>Caldimonas</taxon>
    </lineage>
</organism>
<keyword evidence="2" id="KW-0238">DNA-binding</keyword>
<dbReference type="Pfam" id="PF13545">
    <property type="entry name" value="HTH_Crp_2"/>
    <property type="match status" value="1"/>
</dbReference>
<reference evidence="5 6" key="1">
    <citation type="submission" date="2015-05" db="EMBL/GenBank/DDBJ databases">
        <authorList>
            <person name="Tang B."/>
            <person name="Yu Y."/>
        </authorList>
    </citation>
    <scope>NUCLEOTIDE SEQUENCE [LARGE SCALE GENOMIC DNA]</scope>
    <source>
        <strain evidence="5 6">DSM 7029</strain>
    </source>
</reference>
<evidence type="ECO:0000256" key="1">
    <source>
        <dbReference type="ARBA" id="ARBA00023015"/>
    </source>
</evidence>
<dbReference type="GO" id="GO:0003700">
    <property type="term" value="F:DNA-binding transcription factor activity"/>
    <property type="evidence" value="ECO:0007669"/>
    <property type="project" value="TreeGrafter"/>
</dbReference>
<dbReference type="InterPro" id="IPR012318">
    <property type="entry name" value="HTH_CRP"/>
</dbReference>
<dbReference type="InterPro" id="IPR050397">
    <property type="entry name" value="Env_Response_Regulators"/>
</dbReference>
<dbReference type="PANTHER" id="PTHR24567:SF68">
    <property type="entry name" value="DNA-BINDING TRANSCRIPTIONAL DUAL REGULATOR CRP"/>
    <property type="match status" value="1"/>
</dbReference>
<dbReference type="KEGG" id="pbh:AAW51_4432"/>
<evidence type="ECO:0000313" key="6">
    <source>
        <dbReference type="Proteomes" id="UP000035352"/>
    </source>
</evidence>
<feature type="domain" description="Cyclic nucleotide-binding" evidence="4">
    <location>
        <begin position="26"/>
        <end position="128"/>
    </location>
</feature>
<evidence type="ECO:0000256" key="2">
    <source>
        <dbReference type="ARBA" id="ARBA00023125"/>
    </source>
</evidence>
<proteinExistence type="predicted"/>
<dbReference type="SUPFAM" id="SSF46785">
    <property type="entry name" value="Winged helix' DNA-binding domain"/>
    <property type="match status" value="1"/>
</dbReference>
<keyword evidence="6" id="KW-1185">Reference proteome</keyword>
<dbReference type="InterPro" id="IPR018490">
    <property type="entry name" value="cNMP-bd_dom_sf"/>
</dbReference>
<dbReference type="Pfam" id="PF00027">
    <property type="entry name" value="cNMP_binding"/>
    <property type="match status" value="1"/>
</dbReference>
<keyword evidence="1" id="KW-0805">Transcription regulation</keyword>
<dbReference type="InterPro" id="IPR014710">
    <property type="entry name" value="RmlC-like_jellyroll"/>
</dbReference>
<keyword evidence="3" id="KW-0804">Transcription</keyword>
<dbReference type="Gene3D" id="2.60.120.10">
    <property type="entry name" value="Jelly Rolls"/>
    <property type="match status" value="1"/>
</dbReference>